<dbReference type="GO" id="GO:0016740">
    <property type="term" value="F:transferase activity"/>
    <property type="evidence" value="ECO:0007669"/>
    <property type="project" value="UniProtKB-KW"/>
</dbReference>
<accession>A0A168DEZ2</accession>
<comment type="caution">
    <text evidence="2">The sequence shown here is derived from an EMBL/GenBank/DDBJ whole genome shotgun (WGS) entry which is preliminary data.</text>
</comment>
<keyword evidence="2" id="KW-0808">Transferase</keyword>
<proteinExistence type="predicted"/>
<feature type="region of interest" description="Disordered" evidence="1">
    <location>
        <begin position="47"/>
        <end position="70"/>
    </location>
</feature>
<name>A0A168DEZ2_9HYPO</name>
<dbReference type="Proteomes" id="UP000078544">
    <property type="component" value="Unassembled WGS sequence"/>
</dbReference>
<reference evidence="2 3" key="1">
    <citation type="journal article" date="2016" name="Genome Biol. Evol.">
        <title>Divergent and convergent evolution of fungal pathogenicity.</title>
        <authorList>
            <person name="Shang Y."/>
            <person name="Xiao G."/>
            <person name="Zheng P."/>
            <person name="Cen K."/>
            <person name="Zhan S."/>
            <person name="Wang C."/>
        </authorList>
    </citation>
    <scope>NUCLEOTIDE SEQUENCE [LARGE SCALE GENOMIC DNA]</scope>
    <source>
        <strain evidence="2 3">RCEF 2490</strain>
    </source>
</reference>
<evidence type="ECO:0000313" key="3">
    <source>
        <dbReference type="Proteomes" id="UP000078544"/>
    </source>
</evidence>
<dbReference type="EMBL" id="AZGY01000006">
    <property type="protein sequence ID" value="KZZ97669.1"/>
    <property type="molecule type" value="Genomic_DNA"/>
</dbReference>
<dbReference type="OrthoDB" id="262547at2759"/>
<dbReference type="InterPro" id="IPR021047">
    <property type="entry name" value="Mannosyltransferase_CMT1"/>
</dbReference>
<evidence type="ECO:0000256" key="1">
    <source>
        <dbReference type="SAM" id="MobiDB-lite"/>
    </source>
</evidence>
<protein>
    <submittedName>
        <fullName evidence="2">Glycosyltransferase family 69 protein</fullName>
    </submittedName>
</protein>
<keyword evidence="3" id="KW-1185">Reference proteome</keyword>
<dbReference type="AlphaFoldDB" id="A0A168DEZ2"/>
<dbReference type="PANTHER" id="PTHR34144:SF7">
    <property type="entry name" value="EXPORT PROTEIN (CAP59), PUTATIVE (AFU_ORTHOLOGUE AFUA_7G05020)-RELATED"/>
    <property type="match status" value="1"/>
</dbReference>
<dbReference type="STRING" id="1081109.A0A168DEZ2"/>
<gene>
    <name evidence="2" type="ORF">AAL_03633</name>
</gene>
<evidence type="ECO:0000313" key="2">
    <source>
        <dbReference type="EMBL" id="KZZ97669.1"/>
    </source>
</evidence>
<sequence>MLFSQGTTLLYLRRVLRLRVTKMAMLLFCLFNLLDVVRIHHKLGQTEAQSSAGQHERHHGRAAPPPPPGHQRVYMASMHFNNGEILRSHWNQAVLDLTETLGPENVFVSIFESGSWDDSKELLRELDDELGRRGVPRRVDVSDVTHQDELDNAVKGEGWVVTPRRQKELRRIPYLAKLRNKTIRDLVDLHRKGVVFDKVLFLNDVVFTVEDVLTLMDTNHGEYAAACSLDFARPPAYYDTFALRDIEGNEHVTHTWPYFRARVSRNALVANLDAVPVTSCWNGIVVMAAEPFVSSTALRFRGVPDSLAEFHLEGSECCLIHADNPLSRSLGVYLNPRVRVGYSPEAYRAVHPPGAWVSLSQIFTGIWTNRLKRWTLITLEGVVVHARLRRWAQKQEHRHEPGALCLINEMQKREKKRPYMNTILIATMATITATTTTPAADVVGSNNRILTKARRSSAAPPWRATISALISGASSVSSSW</sequence>
<dbReference type="PANTHER" id="PTHR34144">
    <property type="entry name" value="CHROMOSOME 8, WHOLE GENOME SHOTGUN SEQUENCE"/>
    <property type="match status" value="1"/>
</dbReference>
<organism evidence="2 3">
    <name type="scientific">Moelleriella libera RCEF 2490</name>
    <dbReference type="NCBI Taxonomy" id="1081109"/>
    <lineage>
        <taxon>Eukaryota</taxon>
        <taxon>Fungi</taxon>
        <taxon>Dikarya</taxon>
        <taxon>Ascomycota</taxon>
        <taxon>Pezizomycotina</taxon>
        <taxon>Sordariomycetes</taxon>
        <taxon>Hypocreomycetidae</taxon>
        <taxon>Hypocreales</taxon>
        <taxon>Clavicipitaceae</taxon>
        <taxon>Moelleriella</taxon>
    </lineage>
</organism>
<dbReference type="Pfam" id="PF11735">
    <property type="entry name" value="CAP59_mtransfer"/>
    <property type="match status" value="1"/>
</dbReference>